<accession>A0A9P6BYZ2</accession>
<gene>
    <name evidence="1" type="ORF">P691DRAFT_809411</name>
</gene>
<sequence length="303" mass="33240">MSSKSLSIALHQNVASLFANPNGDSATKLAALINKNLGSEGFKQSTASLDALLSSITNQLNLSSFAHRETIDDYVNFVAFTSLQINNQATHPGTILKEGEQPLYRVAPLHPASGPGILGQNLAKTMFDSLWDATSRAVTPDVDTDRDQPKEYYYKASIYATVLARAFALAESFRDSLWRDVEDVLVKGLFSGDEQEPGVFVALTAILLGAGKEIEAYLNGEDKGQGKNWLWYDDVRTESDSTWGWKDVVGALKSQPGPEMMDRLPEYVKDNIELAKKHVASGEGSWDSKRLASEAFRWASIDS</sequence>
<comment type="caution">
    <text evidence="1">The sequence shown here is derived from an EMBL/GenBank/DDBJ whole genome shotgun (WGS) entry which is preliminary data.</text>
</comment>
<evidence type="ECO:0000313" key="2">
    <source>
        <dbReference type="Proteomes" id="UP000807342"/>
    </source>
</evidence>
<evidence type="ECO:0000313" key="1">
    <source>
        <dbReference type="EMBL" id="KAF9443139.1"/>
    </source>
</evidence>
<name>A0A9P6BYZ2_9AGAR</name>
<dbReference type="OrthoDB" id="2940584at2759"/>
<reference evidence="1" key="1">
    <citation type="submission" date="2020-11" db="EMBL/GenBank/DDBJ databases">
        <authorList>
            <consortium name="DOE Joint Genome Institute"/>
            <person name="Ahrendt S."/>
            <person name="Riley R."/>
            <person name="Andreopoulos W."/>
            <person name="Labutti K."/>
            <person name="Pangilinan J."/>
            <person name="Ruiz-Duenas F.J."/>
            <person name="Barrasa J.M."/>
            <person name="Sanchez-Garcia M."/>
            <person name="Camarero S."/>
            <person name="Miyauchi S."/>
            <person name="Serrano A."/>
            <person name="Linde D."/>
            <person name="Babiker R."/>
            <person name="Drula E."/>
            <person name="Ayuso-Fernandez I."/>
            <person name="Pacheco R."/>
            <person name="Padilla G."/>
            <person name="Ferreira P."/>
            <person name="Barriuso J."/>
            <person name="Kellner H."/>
            <person name="Castanera R."/>
            <person name="Alfaro M."/>
            <person name="Ramirez L."/>
            <person name="Pisabarro A.G."/>
            <person name="Kuo A."/>
            <person name="Tritt A."/>
            <person name="Lipzen A."/>
            <person name="He G."/>
            <person name="Yan M."/>
            <person name="Ng V."/>
            <person name="Cullen D."/>
            <person name="Martin F."/>
            <person name="Rosso M.-N."/>
            <person name="Henrissat B."/>
            <person name="Hibbett D."/>
            <person name="Martinez A.T."/>
            <person name="Grigoriev I.V."/>
        </authorList>
    </citation>
    <scope>NUCLEOTIDE SEQUENCE</scope>
    <source>
        <strain evidence="1">MF-IS2</strain>
    </source>
</reference>
<proteinExistence type="predicted"/>
<organism evidence="1 2">
    <name type="scientific">Macrolepiota fuliginosa MF-IS2</name>
    <dbReference type="NCBI Taxonomy" id="1400762"/>
    <lineage>
        <taxon>Eukaryota</taxon>
        <taxon>Fungi</taxon>
        <taxon>Dikarya</taxon>
        <taxon>Basidiomycota</taxon>
        <taxon>Agaricomycotina</taxon>
        <taxon>Agaricomycetes</taxon>
        <taxon>Agaricomycetidae</taxon>
        <taxon>Agaricales</taxon>
        <taxon>Agaricineae</taxon>
        <taxon>Agaricaceae</taxon>
        <taxon>Macrolepiota</taxon>
    </lineage>
</organism>
<dbReference type="AlphaFoldDB" id="A0A9P6BYZ2"/>
<keyword evidence="2" id="KW-1185">Reference proteome</keyword>
<dbReference type="EMBL" id="MU151514">
    <property type="protein sequence ID" value="KAF9443139.1"/>
    <property type="molecule type" value="Genomic_DNA"/>
</dbReference>
<dbReference type="Proteomes" id="UP000807342">
    <property type="component" value="Unassembled WGS sequence"/>
</dbReference>
<protein>
    <submittedName>
        <fullName evidence="1">Uncharacterized protein</fullName>
    </submittedName>
</protein>